<proteinExistence type="predicted"/>
<dbReference type="PANTHER" id="PTHR35399">
    <property type="entry name" value="SLR8030 PROTEIN"/>
    <property type="match status" value="1"/>
</dbReference>
<dbReference type="AlphaFoldDB" id="A0A1R4EFP5"/>
<dbReference type="RefSeq" id="WP_077448616.1">
    <property type="nucleotide sequence ID" value="NZ_FUGD01000076.1"/>
</dbReference>
<evidence type="ECO:0008006" key="4">
    <source>
        <dbReference type="Google" id="ProtNLM"/>
    </source>
</evidence>
<dbReference type="EMBL" id="FUGD01000076">
    <property type="protein sequence ID" value="SJM37219.1"/>
    <property type="molecule type" value="Genomic_DNA"/>
</dbReference>
<reference evidence="3" key="1">
    <citation type="submission" date="2017-02" db="EMBL/GenBank/DDBJ databases">
        <authorList>
            <person name="Mornico D."/>
        </authorList>
    </citation>
    <scope>NUCLEOTIDE SEQUENCE [LARGE SCALE GENOMIC DNA]</scope>
</reference>
<dbReference type="PANTHER" id="PTHR35399:SF2">
    <property type="entry name" value="DUF839 DOMAIN-CONTAINING PROTEIN"/>
    <property type="match status" value="1"/>
</dbReference>
<dbReference type="OrthoDB" id="9801383at2"/>
<gene>
    <name evidence="2" type="ORF">A1019T_01191</name>
</gene>
<evidence type="ECO:0000313" key="2">
    <source>
        <dbReference type="EMBL" id="SJM37219.1"/>
    </source>
</evidence>
<dbReference type="Proteomes" id="UP000188169">
    <property type="component" value="Unassembled WGS sequence"/>
</dbReference>
<organism evidence="2 3">
    <name type="scientific">Psychrobacter pasteurii</name>
    <dbReference type="NCBI Taxonomy" id="1945520"/>
    <lineage>
        <taxon>Bacteria</taxon>
        <taxon>Pseudomonadati</taxon>
        <taxon>Pseudomonadota</taxon>
        <taxon>Gammaproteobacteria</taxon>
        <taxon>Moraxellales</taxon>
        <taxon>Moraxellaceae</taxon>
        <taxon>Psychrobacter</taxon>
    </lineage>
</organism>
<dbReference type="InterPro" id="IPR008557">
    <property type="entry name" value="PhoX"/>
</dbReference>
<keyword evidence="3" id="KW-1185">Reference proteome</keyword>
<name>A0A1R4EFP5_9GAMM</name>
<dbReference type="STRING" id="1945520.A1019T_01191"/>
<feature type="compositionally biased region" description="Basic and acidic residues" evidence="1">
    <location>
        <begin position="1"/>
        <end position="20"/>
    </location>
</feature>
<evidence type="ECO:0000256" key="1">
    <source>
        <dbReference type="SAM" id="MobiDB-lite"/>
    </source>
</evidence>
<accession>A0A1R4EFP5</accession>
<protein>
    <recommendedName>
        <fullName evidence="4">Phosphatase</fullName>
    </recommendedName>
</protein>
<sequence length="677" mass="73916">MTQVAEKTREANLHSHENSVSHDTANKILQTSATRRSVLTFLAGVPMLPLAGCTTASSMGQVSRNSASTPLMPMTKAVKQVKFIGMEAPSLDNPEQMATVYVDSKMQADFTDGSKQVYDLAYTPFFITGDMVPDGLGGTTRAGQLYDIHNKPLYDASAGQPVPFYSNCPDGSSLITVKGAKVPEVKGNPVFAVVQFEYASMDRSGKDTWGRLPSPIAVLTLDQNPTTGELKLVKYHNIDTSKVHGLWITCGASLSPWGTHLSSEEYEPDAHNLAGEDDGKFLDFSKALYGDQNKANPYHYGHMPEVFVNPDGTGFVKKHYNLGRISHELIQMMPDERTALMGDDTTNGGLFMFVADKPRDLSSGHLYVAKVKQTSAKGIGTGEFTTQWIHLGHATSNEIEAMANTFKPEEIMSVKYQDPKDPSYTKIYFGGKPNWVKLNSKNKHAEKAAAFLETHRYAALKGASMAFSKMEGTTINIKDKVAYSAMARIEKSMVDPVKYGDHGVHVALNKSGAVYAHKLSGGQKTINNAMPINSEWVPVSMSVPPNLAGQDIAADELGNKSHPDKISCPDNIKYSEKMRTLFIGEDSGTHVNNFLWAYNVDTHELSRLLSTPAGAESTGLHAIDEVNGFTYIMSNFQHPGEGLADNPKVAEKVLPLINRHYKDSYGAAVGYLGLKLE</sequence>
<feature type="region of interest" description="Disordered" evidence="1">
    <location>
        <begin position="1"/>
        <end position="25"/>
    </location>
</feature>
<dbReference type="Pfam" id="PF05787">
    <property type="entry name" value="PhoX"/>
    <property type="match status" value="1"/>
</dbReference>
<evidence type="ECO:0000313" key="3">
    <source>
        <dbReference type="Proteomes" id="UP000188169"/>
    </source>
</evidence>